<keyword evidence="3" id="KW-0808">Transferase</keyword>
<keyword evidence="4" id="KW-1185">Reference proteome</keyword>
<comment type="caution">
    <text evidence="3">The sequence shown here is derived from an EMBL/GenBank/DDBJ whole genome shotgun (WGS) entry which is preliminary data.</text>
</comment>
<proteinExistence type="predicted"/>
<reference evidence="3 4" key="1">
    <citation type="journal article" date="2018" name="Front. Plant Sci.">
        <title>Red Clover (Trifolium pratense) and Zigzag Clover (T. medium) - A Picture of Genomic Similarities and Differences.</title>
        <authorList>
            <person name="Dluhosova J."/>
            <person name="Istvanek J."/>
            <person name="Nedelnik J."/>
            <person name="Repkova J."/>
        </authorList>
    </citation>
    <scope>NUCLEOTIDE SEQUENCE [LARGE SCALE GENOMIC DNA]</scope>
    <source>
        <strain evidence="4">cv. 10/8</strain>
        <tissue evidence="3">Leaf</tissue>
    </source>
</reference>
<dbReference type="Proteomes" id="UP000265520">
    <property type="component" value="Unassembled WGS sequence"/>
</dbReference>
<organism evidence="3 4">
    <name type="scientific">Trifolium medium</name>
    <dbReference type="NCBI Taxonomy" id="97028"/>
    <lineage>
        <taxon>Eukaryota</taxon>
        <taxon>Viridiplantae</taxon>
        <taxon>Streptophyta</taxon>
        <taxon>Embryophyta</taxon>
        <taxon>Tracheophyta</taxon>
        <taxon>Spermatophyta</taxon>
        <taxon>Magnoliopsida</taxon>
        <taxon>eudicotyledons</taxon>
        <taxon>Gunneridae</taxon>
        <taxon>Pentapetalae</taxon>
        <taxon>rosids</taxon>
        <taxon>fabids</taxon>
        <taxon>Fabales</taxon>
        <taxon>Fabaceae</taxon>
        <taxon>Papilionoideae</taxon>
        <taxon>50 kb inversion clade</taxon>
        <taxon>NPAAA clade</taxon>
        <taxon>Hologalegina</taxon>
        <taxon>IRL clade</taxon>
        <taxon>Trifolieae</taxon>
        <taxon>Trifolium</taxon>
    </lineage>
</organism>
<dbReference type="Pfam" id="PF13439">
    <property type="entry name" value="Glyco_transf_4"/>
    <property type="match status" value="1"/>
</dbReference>
<feature type="domain" description="Glycosyltransferase subfamily 4-like N-terminal" evidence="2">
    <location>
        <begin position="1"/>
        <end position="33"/>
    </location>
</feature>
<feature type="region of interest" description="Disordered" evidence="1">
    <location>
        <begin position="1"/>
        <end position="54"/>
    </location>
</feature>
<dbReference type="AlphaFoldDB" id="A0A392T6S3"/>
<dbReference type="GO" id="GO:0016740">
    <property type="term" value="F:transferase activity"/>
    <property type="evidence" value="ECO:0007669"/>
    <property type="project" value="UniProtKB-KW"/>
</dbReference>
<evidence type="ECO:0000259" key="2">
    <source>
        <dbReference type="Pfam" id="PF13439"/>
    </source>
</evidence>
<sequence length="54" mass="5923">MERHAHTLHTALARRGHQVHVFTSPSEDETSTTTSISSKGSPSSPYIHCHEGEP</sequence>
<protein>
    <submittedName>
        <fullName evidence="3">D-inositol 3-phosphate glycosyltransferase-like</fullName>
    </submittedName>
</protein>
<evidence type="ECO:0000256" key="1">
    <source>
        <dbReference type="SAM" id="MobiDB-lite"/>
    </source>
</evidence>
<feature type="non-terminal residue" evidence="3">
    <location>
        <position position="54"/>
    </location>
</feature>
<dbReference type="Gene3D" id="3.40.50.2000">
    <property type="entry name" value="Glycogen Phosphorylase B"/>
    <property type="match status" value="1"/>
</dbReference>
<evidence type="ECO:0000313" key="4">
    <source>
        <dbReference type="Proteomes" id="UP000265520"/>
    </source>
</evidence>
<feature type="compositionally biased region" description="Low complexity" evidence="1">
    <location>
        <begin position="31"/>
        <end position="45"/>
    </location>
</feature>
<dbReference type="EMBL" id="LXQA010502920">
    <property type="protein sequence ID" value="MCI55866.1"/>
    <property type="molecule type" value="Genomic_DNA"/>
</dbReference>
<accession>A0A392T6S3</accession>
<dbReference type="InterPro" id="IPR028098">
    <property type="entry name" value="Glyco_trans_4-like_N"/>
</dbReference>
<name>A0A392T6S3_9FABA</name>
<dbReference type="PANTHER" id="PTHR46686">
    <property type="entry name" value="GLYCOSYLTRANSFERASE"/>
    <property type="match status" value="1"/>
</dbReference>
<evidence type="ECO:0000313" key="3">
    <source>
        <dbReference type="EMBL" id="MCI55866.1"/>
    </source>
</evidence>
<dbReference type="PANTHER" id="PTHR46686:SF5">
    <property type="entry name" value="GLYCOSYLTRANSFERASE"/>
    <property type="match status" value="1"/>
</dbReference>